<name>A0A7S9SMJ1_9CAUD</name>
<organism evidence="1 2">
    <name type="scientific">Salmonella phage GEC_vB_BS</name>
    <dbReference type="NCBI Taxonomy" id="2777374"/>
    <lineage>
        <taxon>Viruses</taxon>
        <taxon>Duplodnaviria</taxon>
        <taxon>Heunggongvirae</taxon>
        <taxon>Uroviricota</taxon>
        <taxon>Caudoviricetes</taxon>
        <taxon>Andersonviridae</taxon>
        <taxon>Ounavirinae</taxon>
        <taxon>Felixounavirus</taxon>
        <taxon>Felixounavirus mushroom</taxon>
    </lineage>
</organism>
<dbReference type="EMBL" id="MW006475">
    <property type="protein sequence ID" value="QPI14240.1"/>
    <property type="molecule type" value="Genomic_DNA"/>
</dbReference>
<evidence type="ECO:0000313" key="1">
    <source>
        <dbReference type="EMBL" id="QPI14240.1"/>
    </source>
</evidence>
<evidence type="ECO:0000313" key="2">
    <source>
        <dbReference type="Proteomes" id="UP000594595"/>
    </source>
</evidence>
<reference evidence="1 2" key="1">
    <citation type="submission" date="2020-09" db="EMBL/GenBank/DDBJ databases">
        <authorList>
            <person name="Makalatia K."/>
            <person name="Wagemans J."/>
        </authorList>
    </citation>
    <scope>NUCLEOTIDE SEQUENCE [LARGE SCALE GENOMIC DNA]</scope>
</reference>
<accession>A0A7S9SMJ1</accession>
<sequence length="32" mass="3231">MFNPNSASLAASLVTIASNNFAANSAELSMVS</sequence>
<proteinExistence type="predicted"/>
<protein>
    <submittedName>
        <fullName evidence="1">Uncharacterized protein</fullName>
    </submittedName>
</protein>
<gene>
    <name evidence="1" type="ORF">GECvBBS_gp051c</name>
</gene>
<dbReference type="Proteomes" id="UP000594595">
    <property type="component" value="Segment"/>
</dbReference>